<dbReference type="SUPFAM" id="SSF56601">
    <property type="entry name" value="beta-lactamase/transpeptidase-like"/>
    <property type="match status" value="1"/>
</dbReference>
<protein>
    <submittedName>
        <fullName evidence="13">Penicillin-binding protein</fullName>
    </submittedName>
</protein>
<evidence type="ECO:0000256" key="10">
    <source>
        <dbReference type="SAM" id="Phobius"/>
    </source>
</evidence>
<evidence type="ECO:0000256" key="8">
    <source>
        <dbReference type="ARBA" id="ARBA00049902"/>
    </source>
</evidence>
<evidence type="ECO:0000259" key="12">
    <source>
        <dbReference type="Pfam" id="PF00912"/>
    </source>
</evidence>
<dbReference type="InterPro" id="IPR001264">
    <property type="entry name" value="Glyco_trans_51"/>
</dbReference>
<feature type="compositionally biased region" description="Low complexity" evidence="9">
    <location>
        <begin position="765"/>
        <end position="782"/>
    </location>
</feature>
<feature type="domain" description="Penicillin-binding protein transpeptidase" evidence="11">
    <location>
        <begin position="428"/>
        <end position="675"/>
    </location>
</feature>
<name>A0ABR7SQ37_9ACTN</name>
<dbReference type="Pfam" id="PF00912">
    <property type="entry name" value="Transgly"/>
    <property type="match status" value="1"/>
</dbReference>
<keyword evidence="3" id="KW-0328">Glycosyltransferase</keyword>
<evidence type="ECO:0000259" key="11">
    <source>
        <dbReference type="Pfam" id="PF00905"/>
    </source>
</evidence>
<comment type="caution">
    <text evidence="13">The sequence shown here is derived from an EMBL/GenBank/DDBJ whole genome shotgun (WGS) entry which is preliminary data.</text>
</comment>
<feature type="domain" description="Glycosyl transferase family 51" evidence="12">
    <location>
        <begin position="144"/>
        <end position="321"/>
    </location>
</feature>
<dbReference type="Gene3D" id="1.10.3810.10">
    <property type="entry name" value="Biosynthetic peptidoglycan transglycosylase-like"/>
    <property type="match status" value="1"/>
</dbReference>
<proteinExistence type="predicted"/>
<evidence type="ECO:0000256" key="9">
    <source>
        <dbReference type="SAM" id="MobiDB-lite"/>
    </source>
</evidence>
<evidence type="ECO:0000256" key="3">
    <source>
        <dbReference type="ARBA" id="ARBA00022676"/>
    </source>
</evidence>
<gene>
    <name evidence="13" type="ORF">H9Y04_34255</name>
</gene>
<feature type="compositionally biased region" description="Low complexity" evidence="9">
    <location>
        <begin position="807"/>
        <end position="817"/>
    </location>
</feature>
<comment type="catalytic activity">
    <reaction evidence="8">
        <text>[GlcNAc-(1-&gt;4)-Mur2Ac(oyl-L-Ala-gamma-D-Glu-L-Lys-D-Ala-D-Ala)](n)-di-trans,octa-cis-undecaprenyl diphosphate + beta-D-GlcNAc-(1-&gt;4)-Mur2Ac(oyl-L-Ala-gamma-D-Glu-L-Lys-D-Ala-D-Ala)-di-trans,octa-cis-undecaprenyl diphosphate = [GlcNAc-(1-&gt;4)-Mur2Ac(oyl-L-Ala-gamma-D-Glu-L-Lys-D-Ala-D-Ala)](n+1)-di-trans,octa-cis-undecaprenyl diphosphate + di-trans,octa-cis-undecaprenyl diphosphate + H(+)</text>
        <dbReference type="Rhea" id="RHEA:23708"/>
        <dbReference type="Rhea" id="RHEA-COMP:9602"/>
        <dbReference type="Rhea" id="RHEA-COMP:9603"/>
        <dbReference type="ChEBI" id="CHEBI:15378"/>
        <dbReference type="ChEBI" id="CHEBI:58405"/>
        <dbReference type="ChEBI" id="CHEBI:60033"/>
        <dbReference type="ChEBI" id="CHEBI:78435"/>
        <dbReference type="EC" id="2.4.99.28"/>
    </reaction>
</comment>
<feature type="compositionally biased region" description="Basic and acidic residues" evidence="9">
    <location>
        <begin position="76"/>
        <end position="86"/>
    </location>
</feature>
<dbReference type="InterPro" id="IPR036950">
    <property type="entry name" value="PBP_transglycosylase"/>
</dbReference>
<dbReference type="Proteomes" id="UP000642284">
    <property type="component" value="Unassembled WGS sequence"/>
</dbReference>
<dbReference type="Gene3D" id="3.40.710.10">
    <property type="entry name" value="DD-peptidase/beta-lactamase superfamily"/>
    <property type="match status" value="1"/>
</dbReference>
<dbReference type="InterPro" id="IPR012338">
    <property type="entry name" value="Beta-lactam/transpept-like"/>
</dbReference>
<organism evidence="13 14">
    <name type="scientific">Streptomyces polyasparticus</name>
    <dbReference type="NCBI Taxonomy" id="2767826"/>
    <lineage>
        <taxon>Bacteria</taxon>
        <taxon>Bacillati</taxon>
        <taxon>Actinomycetota</taxon>
        <taxon>Actinomycetes</taxon>
        <taxon>Kitasatosporales</taxon>
        <taxon>Streptomycetaceae</taxon>
        <taxon>Streptomyces</taxon>
    </lineage>
</organism>
<keyword evidence="10" id="KW-1133">Transmembrane helix</keyword>
<keyword evidence="6" id="KW-0511">Multifunctional enzyme</keyword>
<feature type="compositionally biased region" description="Gly residues" evidence="9">
    <location>
        <begin position="51"/>
        <end position="75"/>
    </location>
</feature>
<dbReference type="InterPro" id="IPR050396">
    <property type="entry name" value="Glycosyltr_51/Transpeptidase"/>
</dbReference>
<keyword evidence="14" id="KW-1185">Reference proteome</keyword>
<feature type="region of interest" description="Disordered" evidence="9">
    <location>
        <begin position="1"/>
        <end position="86"/>
    </location>
</feature>
<keyword evidence="1" id="KW-0121">Carboxypeptidase</keyword>
<evidence type="ECO:0000256" key="4">
    <source>
        <dbReference type="ARBA" id="ARBA00022679"/>
    </source>
</evidence>
<keyword evidence="10" id="KW-0472">Membrane</keyword>
<dbReference type="EMBL" id="JACTVJ010000020">
    <property type="protein sequence ID" value="MBC9717607.1"/>
    <property type="molecule type" value="Genomic_DNA"/>
</dbReference>
<evidence type="ECO:0000256" key="7">
    <source>
        <dbReference type="ARBA" id="ARBA00034000"/>
    </source>
</evidence>
<evidence type="ECO:0000256" key="2">
    <source>
        <dbReference type="ARBA" id="ARBA00022670"/>
    </source>
</evidence>
<evidence type="ECO:0000256" key="6">
    <source>
        <dbReference type="ARBA" id="ARBA00023268"/>
    </source>
</evidence>
<evidence type="ECO:0000256" key="1">
    <source>
        <dbReference type="ARBA" id="ARBA00022645"/>
    </source>
</evidence>
<evidence type="ECO:0000256" key="5">
    <source>
        <dbReference type="ARBA" id="ARBA00022801"/>
    </source>
</evidence>
<comment type="catalytic activity">
    <reaction evidence="7">
        <text>Preferential cleavage: (Ac)2-L-Lys-D-Ala-|-D-Ala. Also transpeptidation of peptidyl-alanyl moieties that are N-acyl substituents of D-alanine.</text>
        <dbReference type="EC" id="3.4.16.4"/>
    </reaction>
</comment>
<keyword evidence="2" id="KW-0645">Protease</keyword>
<dbReference type="InterPro" id="IPR001460">
    <property type="entry name" value="PCN-bd_Tpept"/>
</dbReference>
<dbReference type="PANTHER" id="PTHR32282">
    <property type="entry name" value="BINDING PROTEIN TRANSPEPTIDASE, PUTATIVE-RELATED"/>
    <property type="match status" value="1"/>
</dbReference>
<feature type="transmembrane region" description="Helical" evidence="10">
    <location>
        <begin position="101"/>
        <end position="123"/>
    </location>
</feature>
<keyword evidence="5" id="KW-0378">Hydrolase</keyword>
<feature type="region of interest" description="Disordered" evidence="9">
    <location>
        <begin position="753"/>
        <end position="835"/>
    </location>
</feature>
<sequence>MGRAEERRARQRGGGARRAVSPPSAGAGRMERGPAAGRTHGHRSVGSPSDGYGGRDGYGRGSGDGYGRGGDGGGTRADRRRAASRRDDRSLLRRIFTWKKILGTFFGVILLGMAAAVGLYLYVDIPNPNEDATQQSNVYKDASGKTIANVGETKRENVELSEIPRQVQQAVVAAENKTFYKDPGVDIKGTTRGVLNTLMGKGKQGGSTITQQYVKNLYLTQDQTVSRKVQELVIALKVDRQTSKEEILAGYLNTSYFGRGVYGIQAAAQAYYGVDAKDLTLAQGAYLAALLQAPNQYDFAIATDTGKKLAKERWAYALDNMVEMGWLSPADRAKQKFVDPDKPSQNPGFKGQNGYHIRAAKDELARHLMAEEGLTVDEAYNTIDQGGWTIQLNIDPKKQKALEKAVDKKLNSELDPKKRKVDAAVQAGAVSVDPKTGKVVALYGGEDYLKHETSNATRYDYQPGSTFKPVILASALENESVDKNDQPITPNTVYNGDSKVKVDFGNGQTYAPPNEGDDDYGRITVQKAMNHSVNSVFAAMGADVGMDKVVKTATDLGMRKFDPHAAMTLGSMKASTLDLAGVYSTFAAHGKKITPSIIKSAEHQETGKWEPKPIGDEVISRETADTITSVLQGVTNDGGTGSTVLRGEYAGKYVAAGKTGTTDSNVSALFAGYTPELVTVVGLFGEAPEGGGGLKTPPPDEKPAKAGNHVALYGAGGRPTTHGAGFPAEIWAAYTLGALNGGSDAKFELETDMGAGVAPPPTTAPPTTQAPTTEPPETQKPTTAPPTTTPPTSETPTEPNPGESSLDPTYEPPITIDPDPDEDGNDNGRPGGTGN</sequence>
<dbReference type="Pfam" id="PF00905">
    <property type="entry name" value="Transpeptidase"/>
    <property type="match status" value="1"/>
</dbReference>
<dbReference type="PANTHER" id="PTHR32282:SF34">
    <property type="entry name" value="PENICILLIN-BINDING PROTEIN 1A"/>
    <property type="match status" value="1"/>
</dbReference>
<evidence type="ECO:0000313" key="14">
    <source>
        <dbReference type="Proteomes" id="UP000642284"/>
    </source>
</evidence>
<reference evidence="13 14" key="1">
    <citation type="submission" date="2020-08" db="EMBL/GenBank/DDBJ databases">
        <title>Genemic of Streptomyces polyaspartic.</title>
        <authorList>
            <person name="Liu W."/>
        </authorList>
    </citation>
    <scope>NUCLEOTIDE SEQUENCE [LARGE SCALE GENOMIC DNA]</scope>
    <source>
        <strain evidence="13 14">TRM66268-LWL</strain>
    </source>
</reference>
<accession>A0ABR7SQ37</accession>
<dbReference type="SUPFAM" id="SSF53955">
    <property type="entry name" value="Lysozyme-like"/>
    <property type="match status" value="1"/>
</dbReference>
<keyword evidence="10" id="KW-0812">Transmembrane</keyword>
<dbReference type="InterPro" id="IPR023346">
    <property type="entry name" value="Lysozyme-like_dom_sf"/>
</dbReference>
<evidence type="ECO:0000313" key="13">
    <source>
        <dbReference type="EMBL" id="MBC9717607.1"/>
    </source>
</evidence>
<keyword evidence="4" id="KW-0808">Transferase</keyword>